<dbReference type="EMBL" id="BJMM01000012">
    <property type="protein sequence ID" value="GEB50414.1"/>
    <property type="molecule type" value="Genomic_DNA"/>
</dbReference>
<comment type="caution">
    <text evidence="1">The sequence shown here is derived from an EMBL/GenBank/DDBJ whole genome shotgun (WGS) entry which is preliminary data.</text>
</comment>
<accession>A0A4Y3QYC7</accession>
<gene>
    <name evidence="1" type="ORF">SCA03_29650</name>
</gene>
<reference evidence="1 2" key="1">
    <citation type="submission" date="2019-06" db="EMBL/GenBank/DDBJ databases">
        <title>Whole genome shotgun sequence of Streptomyces cacaoi subsp. cacaoi NBRC 12748.</title>
        <authorList>
            <person name="Hosoyama A."/>
            <person name="Uohara A."/>
            <person name="Ohji S."/>
            <person name="Ichikawa N."/>
        </authorList>
    </citation>
    <scope>NUCLEOTIDE SEQUENCE [LARGE SCALE GENOMIC DNA]</scope>
    <source>
        <strain evidence="1 2">NBRC 12748</strain>
    </source>
</reference>
<dbReference type="OrthoDB" id="9978635at2"/>
<dbReference type="Proteomes" id="UP000319210">
    <property type="component" value="Unassembled WGS sequence"/>
</dbReference>
<keyword evidence="2" id="KW-1185">Reference proteome</keyword>
<proteinExistence type="predicted"/>
<protein>
    <submittedName>
        <fullName evidence="1">Uncharacterized protein</fullName>
    </submittedName>
</protein>
<evidence type="ECO:0000313" key="2">
    <source>
        <dbReference type="Proteomes" id="UP000319210"/>
    </source>
</evidence>
<dbReference type="RefSeq" id="WP_086814114.1">
    <property type="nucleotide sequence ID" value="NZ_BJMM01000012.1"/>
</dbReference>
<sequence>MAGPTPYGGLEWAAHNVAVWITSDARLHGEAVTLAKSPRYGPGRLETYVTELLWNTPPGVRGDDARTIAAVRDGMSRRDFDDIDWRLVRAEILD</sequence>
<evidence type="ECO:0000313" key="1">
    <source>
        <dbReference type="EMBL" id="GEB50414.1"/>
    </source>
</evidence>
<dbReference type="AlphaFoldDB" id="A0A4Y3QYC7"/>
<name>A0A4Y3QYC7_STRCI</name>
<organism evidence="1 2">
    <name type="scientific">Streptomyces cacaoi</name>
    <dbReference type="NCBI Taxonomy" id="1898"/>
    <lineage>
        <taxon>Bacteria</taxon>
        <taxon>Bacillati</taxon>
        <taxon>Actinomycetota</taxon>
        <taxon>Actinomycetes</taxon>
        <taxon>Kitasatosporales</taxon>
        <taxon>Streptomycetaceae</taxon>
        <taxon>Streptomyces</taxon>
    </lineage>
</organism>